<sequence>MSKNCVLLLLLPLFFLVKTAHSDPRATEAALMCTSETALMAERQTFVANFLATMDAVTPQIAVQRYAAVVNGTGNNTVYAFGECMKDLSKPDCDVCFAQCKTHILSCLPFQKATRGARLFYDGCYLRYDDFNFFNQSLSAQDTSVCGDIGFGGNQSIFKDNALRLVRNLSFVAPKNDGFSVGFVGQGNETVYGLAQCWEFVNGSACEDCLADTVVIIGSCPPKAEGRVLNAGCYLRYSTHKFYNNNTSTDAAGNGGRYGLAIILAVTSAVFAVVLSIFSVAFFTRKKILKRRKEKKLLGALLATVNKSQLNFSYEALERATNYFHDSNKLGTMF</sequence>
<dbReference type="OrthoDB" id="1908121at2759"/>
<evidence type="ECO:0000256" key="12">
    <source>
        <dbReference type="SAM" id="Phobius"/>
    </source>
</evidence>
<evidence type="ECO:0000313" key="15">
    <source>
        <dbReference type="EMBL" id="PQP97092.1"/>
    </source>
</evidence>
<comment type="caution">
    <text evidence="15">The sequence shown here is derived from an EMBL/GenBank/DDBJ whole genome shotgun (WGS) entry which is preliminary data.</text>
</comment>
<dbReference type="PROSITE" id="PS51473">
    <property type="entry name" value="GNK2"/>
    <property type="match status" value="2"/>
</dbReference>
<feature type="chain" id="PRO_5016422588" evidence="13">
    <location>
        <begin position="23"/>
        <end position="334"/>
    </location>
</feature>
<evidence type="ECO:0000256" key="7">
    <source>
        <dbReference type="ARBA" id="ARBA00022777"/>
    </source>
</evidence>
<keyword evidence="12" id="KW-1133">Transmembrane helix</keyword>
<keyword evidence="9 15" id="KW-0675">Receptor</keyword>
<accession>A0A314XSS1</accession>
<dbReference type="PANTHER" id="PTHR47973">
    <property type="entry name" value="CYSTEINE-RICH RECEPTOR-LIKE PROTEIN KINASE 3"/>
    <property type="match status" value="1"/>
</dbReference>
<comment type="catalytic activity">
    <reaction evidence="11">
        <text>L-threonyl-[protein] + ATP = O-phospho-L-threonyl-[protein] + ADP + H(+)</text>
        <dbReference type="Rhea" id="RHEA:46608"/>
        <dbReference type="Rhea" id="RHEA-COMP:11060"/>
        <dbReference type="Rhea" id="RHEA-COMP:11605"/>
        <dbReference type="ChEBI" id="CHEBI:15378"/>
        <dbReference type="ChEBI" id="CHEBI:30013"/>
        <dbReference type="ChEBI" id="CHEBI:30616"/>
        <dbReference type="ChEBI" id="CHEBI:61977"/>
        <dbReference type="ChEBI" id="CHEBI:456216"/>
    </reaction>
</comment>
<evidence type="ECO:0000256" key="3">
    <source>
        <dbReference type="ARBA" id="ARBA00022679"/>
    </source>
</evidence>
<organism evidence="15 16">
    <name type="scientific">Prunus yedoensis var. nudiflora</name>
    <dbReference type="NCBI Taxonomy" id="2094558"/>
    <lineage>
        <taxon>Eukaryota</taxon>
        <taxon>Viridiplantae</taxon>
        <taxon>Streptophyta</taxon>
        <taxon>Embryophyta</taxon>
        <taxon>Tracheophyta</taxon>
        <taxon>Spermatophyta</taxon>
        <taxon>Magnoliopsida</taxon>
        <taxon>eudicotyledons</taxon>
        <taxon>Gunneridae</taxon>
        <taxon>Pentapetalae</taxon>
        <taxon>rosids</taxon>
        <taxon>fabids</taxon>
        <taxon>Rosales</taxon>
        <taxon>Rosaceae</taxon>
        <taxon>Amygdaloideae</taxon>
        <taxon>Amygdaleae</taxon>
        <taxon>Prunus</taxon>
    </lineage>
</organism>
<keyword evidence="7 15" id="KW-0418">Kinase</keyword>
<dbReference type="Gene3D" id="3.30.430.20">
    <property type="entry name" value="Gnk2 domain, C-X8-C-X2-C motif"/>
    <property type="match status" value="2"/>
</dbReference>
<feature type="transmembrane region" description="Helical" evidence="12">
    <location>
        <begin position="258"/>
        <end position="283"/>
    </location>
</feature>
<evidence type="ECO:0000256" key="11">
    <source>
        <dbReference type="ARBA" id="ARBA00047951"/>
    </source>
</evidence>
<feature type="signal peptide" evidence="13">
    <location>
        <begin position="1"/>
        <end position="22"/>
    </location>
</feature>
<keyword evidence="3" id="KW-0808">Transferase</keyword>
<evidence type="ECO:0000256" key="1">
    <source>
        <dbReference type="ARBA" id="ARBA00022527"/>
    </source>
</evidence>
<keyword evidence="6" id="KW-0547">Nucleotide-binding</keyword>
<evidence type="ECO:0000256" key="9">
    <source>
        <dbReference type="ARBA" id="ARBA00023170"/>
    </source>
</evidence>
<dbReference type="Proteomes" id="UP000250321">
    <property type="component" value="Unassembled WGS sequence"/>
</dbReference>
<keyword evidence="1" id="KW-0723">Serine/threonine-protein kinase</keyword>
<dbReference type="STRING" id="2094558.A0A314XSS1"/>
<dbReference type="InterPro" id="IPR038408">
    <property type="entry name" value="GNK2_sf"/>
</dbReference>
<evidence type="ECO:0000256" key="5">
    <source>
        <dbReference type="ARBA" id="ARBA00022737"/>
    </source>
</evidence>
<name>A0A314XSS1_PRUYE</name>
<evidence type="ECO:0000256" key="13">
    <source>
        <dbReference type="SAM" id="SignalP"/>
    </source>
</evidence>
<dbReference type="AlphaFoldDB" id="A0A314XSS1"/>
<dbReference type="InterPro" id="IPR052059">
    <property type="entry name" value="CR_Ser/Thr_kinase"/>
</dbReference>
<proteinExistence type="predicted"/>
<gene>
    <name evidence="15" type="ORF">Pyn_06622</name>
</gene>
<keyword evidence="12" id="KW-0812">Transmembrane</keyword>
<feature type="domain" description="Gnk2-homologous" evidence="14">
    <location>
        <begin position="28"/>
        <end position="133"/>
    </location>
</feature>
<dbReference type="FunFam" id="3.30.430.20:FF:000005">
    <property type="entry name" value="Cysteine-rich receptor-like protein kinase 2"/>
    <property type="match status" value="1"/>
</dbReference>
<comment type="catalytic activity">
    <reaction evidence="10">
        <text>L-seryl-[protein] + ATP = O-phospho-L-seryl-[protein] + ADP + H(+)</text>
        <dbReference type="Rhea" id="RHEA:17989"/>
        <dbReference type="Rhea" id="RHEA-COMP:9863"/>
        <dbReference type="Rhea" id="RHEA-COMP:11604"/>
        <dbReference type="ChEBI" id="CHEBI:15378"/>
        <dbReference type="ChEBI" id="CHEBI:29999"/>
        <dbReference type="ChEBI" id="CHEBI:30616"/>
        <dbReference type="ChEBI" id="CHEBI:83421"/>
        <dbReference type="ChEBI" id="CHEBI:456216"/>
    </reaction>
</comment>
<dbReference type="EMBL" id="PJQY01002014">
    <property type="protein sequence ID" value="PQP97092.1"/>
    <property type="molecule type" value="Genomic_DNA"/>
</dbReference>
<dbReference type="GO" id="GO:0004674">
    <property type="term" value="F:protein serine/threonine kinase activity"/>
    <property type="evidence" value="ECO:0007669"/>
    <property type="project" value="UniProtKB-KW"/>
</dbReference>
<evidence type="ECO:0000256" key="10">
    <source>
        <dbReference type="ARBA" id="ARBA00047558"/>
    </source>
</evidence>
<keyword evidence="12" id="KW-0472">Membrane</keyword>
<keyword evidence="16" id="KW-1185">Reference proteome</keyword>
<evidence type="ECO:0000256" key="8">
    <source>
        <dbReference type="ARBA" id="ARBA00022840"/>
    </source>
</evidence>
<feature type="domain" description="Gnk2-homologous" evidence="14">
    <location>
        <begin position="140"/>
        <end position="242"/>
    </location>
</feature>
<dbReference type="InterPro" id="IPR002902">
    <property type="entry name" value="GNK2"/>
</dbReference>
<keyword evidence="4 13" id="KW-0732">Signal</keyword>
<keyword evidence="8" id="KW-0067">ATP-binding</keyword>
<keyword evidence="2" id="KW-0597">Phosphoprotein</keyword>
<dbReference type="FunFam" id="3.30.430.20:FF:000015">
    <property type="entry name" value="Cysteine-rich receptor-like protein kinase 3"/>
    <property type="match status" value="1"/>
</dbReference>
<dbReference type="CDD" id="cd23509">
    <property type="entry name" value="Gnk2-like"/>
    <property type="match status" value="2"/>
</dbReference>
<evidence type="ECO:0000256" key="2">
    <source>
        <dbReference type="ARBA" id="ARBA00022553"/>
    </source>
</evidence>
<keyword evidence="5" id="KW-0677">Repeat</keyword>
<protein>
    <submittedName>
        <fullName evidence="15">Cysteine-rich receptor-like protein kinase 3 isoform X2</fullName>
    </submittedName>
</protein>
<evidence type="ECO:0000256" key="4">
    <source>
        <dbReference type="ARBA" id="ARBA00022729"/>
    </source>
</evidence>
<evidence type="ECO:0000256" key="6">
    <source>
        <dbReference type="ARBA" id="ARBA00022741"/>
    </source>
</evidence>
<dbReference type="Pfam" id="PF01657">
    <property type="entry name" value="Stress-antifung"/>
    <property type="match status" value="2"/>
</dbReference>
<dbReference type="GO" id="GO:0005524">
    <property type="term" value="F:ATP binding"/>
    <property type="evidence" value="ECO:0007669"/>
    <property type="project" value="UniProtKB-KW"/>
</dbReference>
<reference evidence="15 16" key="1">
    <citation type="submission" date="2018-02" db="EMBL/GenBank/DDBJ databases">
        <title>Draft genome of wild Prunus yedoensis var. nudiflora.</title>
        <authorList>
            <person name="Baek S."/>
            <person name="Kim J.-H."/>
            <person name="Choi K."/>
            <person name="Kim G.-B."/>
            <person name="Cho A."/>
            <person name="Jang H."/>
            <person name="Shin C.-H."/>
            <person name="Yu H.-J."/>
            <person name="Mun J.-H."/>
        </authorList>
    </citation>
    <scope>NUCLEOTIDE SEQUENCE [LARGE SCALE GENOMIC DNA]</scope>
    <source>
        <strain evidence="16">cv. Jeju island</strain>
        <tissue evidence="15">Leaf</tissue>
    </source>
</reference>
<evidence type="ECO:0000259" key="14">
    <source>
        <dbReference type="PROSITE" id="PS51473"/>
    </source>
</evidence>
<evidence type="ECO:0000313" key="16">
    <source>
        <dbReference type="Proteomes" id="UP000250321"/>
    </source>
</evidence>